<evidence type="ECO:0000259" key="5">
    <source>
        <dbReference type="PROSITE" id="PS50931"/>
    </source>
</evidence>
<evidence type="ECO:0000313" key="6">
    <source>
        <dbReference type="EMBL" id="MCZ8511565.1"/>
    </source>
</evidence>
<accession>A0ABT4Q3V9</accession>
<dbReference type="PANTHER" id="PTHR30419">
    <property type="entry name" value="HTH-TYPE TRANSCRIPTIONAL REGULATOR YBHD"/>
    <property type="match status" value="1"/>
</dbReference>
<dbReference type="SUPFAM" id="SSF46785">
    <property type="entry name" value="Winged helix' DNA-binding domain"/>
    <property type="match status" value="1"/>
</dbReference>
<keyword evidence="7" id="KW-1185">Reference proteome</keyword>
<dbReference type="Pfam" id="PF00126">
    <property type="entry name" value="HTH_1"/>
    <property type="match status" value="1"/>
</dbReference>
<reference evidence="6 7" key="1">
    <citation type="submission" date="2022-12" db="EMBL/GenBank/DDBJ databases">
        <title>Draft genome sequence of Paenibacillus sp. dW9.</title>
        <authorList>
            <person name="Choi E.-W."/>
            <person name="Kim D.-U."/>
        </authorList>
    </citation>
    <scope>NUCLEOTIDE SEQUENCE [LARGE SCALE GENOMIC DNA]</scope>
    <source>
        <strain evidence="7">dW9</strain>
    </source>
</reference>
<keyword evidence="4" id="KW-0804">Transcription</keyword>
<comment type="caution">
    <text evidence="6">The sequence shown here is derived from an EMBL/GenBank/DDBJ whole genome shotgun (WGS) entry which is preliminary data.</text>
</comment>
<dbReference type="Gene3D" id="3.40.190.290">
    <property type="match status" value="1"/>
</dbReference>
<keyword evidence="3" id="KW-0238">DNA-binding</keyword>
<name>A0ABT4Q3V9_9BACL</name>
<gene>
    <name evidence="6" type="ORF">O9H85_03770</name>
</gene>
<dbReference type="Gene3D" id="1.10.10.10">
    <property type="entry name" value="Winged helix-like DNA-binding domain superfamily/Winged helix DNA-binding domain"/>
    <property type="match status" value="1"/>
</dbReference>
<evidence type="ECO:0000256" key="3">
    <source>
        <dbReference type="ARBA" id="ARBA00023125"/>
    </source>
</evidence>
<dbReference type="RefSeq" id="WP_269879963.1">
    <property type="nucleotide sequence ID" value="NZ_JAQAGZ010000002.1"/>
</dbReference>
<dbReference type="InterPro" id="IPR005119">
    <property type="entry name" value="LysR_subst-bd"/>
</dbReference>
<evidence type="ECO:0000256" key="2">
    <source>
        <dbReference type="ARBA" id="ARBA00023015"/>
    </source>
</evidence>
<evidence type="ECO:0000313" key="7">
    <source>
        <dbReference type="Proteomes" id="UP001527882"/>
    </source>
</evidence>
<dbReference type="InterPro" id="IPR050950">
    <property type="entry name" value="HTH-type_LysR_regulators"/>
</dbReference>
<dbReference type="InterPro" id="IPR036390">
    <property type="entry name" value="WH_DNA-bd_sf"/>
</dbReference>
<organism evidence="6 7">
    <name type="scientific">Paenibacillus gyeongsangnamensis</name>
    <dbReference type="NCBI Taxonomy" id="3388067"/>
    <lineage>
        <taxon>Bacteria</taxon>
        <taxon>Bacillati</taxon>
        <taxon>Bacillota</taxon>
        <taxon>Bacilli</taxon>
        <taxon>Bacillales</taxon>
        <taxon>Paenibacillaceae</taxon>
        <taxon>Paenibacillus</taxon>
    </lineage>
</organism>
<feature type="domain" description="HTH lysR-type" evidence="5">
    <location>
        <begin position="1"/>
        <end position="58"/>
    </location>
</feature>
<protein>
    <submittedName>
        <fullName evidence="6">LysR family transcriptional regulator</fullName>
    </submittedName>
</protein>
<keyword evidence="2" id="KW-0805">Transcription regulation</keyword>
<dbReference type="Proteomes" id="UP001527882">
    <property type="component" value="Unassembled WGS sequence"/>
</dbReference>
<evidence type="ECO:0000256" key="1">
    <source>
        <dbReference type="ARBA" id="ARBA00009437"/>
    </source>
</evidence>
<dbReference type="PRINTS" id="PR00039">
    <property type="entry name" value="HTHLYSR"/>
</dbReference>
<evidence type="ECO:0000256" key="4">
    <source>
        <dbReference type="ARBA" id="ARBA00023163"/>
    </source>
</evidence>
<dbReference type="EMBL" id="JAQAGZ010000002">
    <property type="protein sequence ID" value="MCZ8511565.1"/>
    <property type="molecule type" value="Genomic_DNA"/>
</dbReference>
<proteinExistence type="inferred from homology"/>
<dbReference type="Pfam" id="PF03466">
    <property type="entry name" value="LysR_substrate"/>
    <property type="match status" value="1"/>
</dbReference>
<dbReference type="InterPro" id="IPR036388">
    <property type="entry name" value="WH-like_DNA-bd_sf"/>
</dbReference>
<dbReference type="InterPro" id="IPR000847">
    <property type="entry name" value="LysR_HTH_N"/>
</dbReference>
<sequence>MELRQLEYFIAVCEELHVTKAAEKLGISQPTLSLQLRAMEEELGTLVFDRIGKRIALTEAGMILLKYARRMVQDRQNALLEIKELREFQGGNLVVGVLPAELDYRITPLFIDYHRNYPKVSLKIISSVEIPRLVLANEADIGITLIQSPDPRLVTRPLYSESFVLVVSEKHELADRDAVSLLELKGIPMVMYPSDFMGREVVENRCRAFGFQLDVAVETTTAPSLFNFVRSNIGATVQPLDLSKSLNDPTLRLITIEDHTPTREIGIIYRADKYLGFAARKCIEFIEHQLKRIK</sequence>
<dbReference type="PANTHER" id="PTHR30419:SF8">
    <property type="entry name" value="NITROGEN ASSIMILATION TRANSCRIPTIONAL ACTIVATOR-RELATED"/>
    <property type="match status" value="1"/>
</dbReference>
<dbReference type="SUPFAM" id="SSF53850">
    <property type="entry name" value="Periplasmic binding protein-like II"/>
    <property type="match status" value="1"/>
</dbReference>
<dbReference type="CDD" id="cd05466">
    <property type="entry name" value="PBP2_LTTR_substrate"/>
    <property type="match status" value="1"/>
</dbReference>
<comment type="similarity">
    <text evidence="1">Belongs to the LysR transcriptional regulatory family.</text>
</comment>
<dbReference type="PROSITE" id="PS50931">
    <property type="entry name" value="HTH_LYSR"/>
    <property type="match status" value="1"/>
</dbReference>